<sequence>MLSLLRAVLNVAHREWGWIDEPPFIRLLAEPRSRIRFLSRDEAVKLLHELPEHLSDMAAFSLATGLRKTNVTSLEWSQVDMQRQVAWVHHDEMKNRRALAVPLNQDALAILASRLKRHPRFVFTYHGERVQQTSTAAWYKALKRCRIEDFRWHDLRHTWASWHVQSGTPLHVLQELGGWRTYDMVLRYAHFSADHLAVYARNLGGLARRAILLDPAFKVPSLD</sequence>
<proteinExistence type="predicted"/>
<evidence type="ECO:0000313" key="4">
    <source>
        <dbReference type="EMBL" id="MDT0340535.1"/>
    </source>
</evidence>
<evidence type="ECO:0000256" key="2">
    <source>
        <dbReference type="ARBA" id="ARBA00023172"/>
    </source>
</evidence>
<dbReference type="GO" id="GO:0003677">
    <property type="term" value="F:DNA binding"/>
    <property type="evidence" value="ECO:0007669"/>
    <property type="project" value="InterPro"/>
</dbReference>
<dbReference type="InterPro" id="IPR011010">
    <property type="entry name" value="DNA_brk_join_enz"/>
</dbReference>
<protein>
    <submittedName>
        <fullName evidence="4">Site-specific integrase</fullName>
    </submittedName>
</protein>
<keyword evidence="1" id="KW-0229">DNA integration</keyword>
<dbReference type="CDD" id="cd00796">
    <property type="entry name" value="INT_Rci_Hp1_C"/>
    <property type="match status" value="1"/>
</dbReference>
<feature type="domain" description="Tyr recombinase" evidence="3">
    <location>
        <begin position="33"/>
        <end position="201"/>
    </location>
</feature>
<accession>A0AAE4GG39</accession>
<dbReference type="Gene3D" id="1.10.443.10">
    <property type="entry name" value="Intergrase catalytic core"/>
    <property type="match status" value="1"/>
</dbReference>
<reference evidence="4" key="1">
    <citation type="submission" date="2023-02" db="EMBL/GenBank/DDBJ databases">
        <title>Description of Herbaspirillum huttiense subsp. nephrolepsisexaltata and Herbaspirillum huttiense subsp. lycopersicon.</title>
        <authorList>
            <person name="Poudel M."/>
            <person name="Sharma A."/>
            <person name="Goss E."/>
            <person name="Tapia J.H."/>
            <person name="Harmon C.M."/>
            <person name="Jones J.B."/>
        </authorList>
    </citation>
    <scope>NUCLEOTIDE SEQUENCE</scope>
    <source>
        <strain evidence="4">NC40101</strain>
    </source>
</reference>
<dbReference type="PROSITE" id="PS51898">
    <property type="entry name" value="TYR_RECOMBINASE"/>
    <property type="match status" value="1"/>
</dbReference>
<dbReference type="InterPro" id="IPR050090">
    <property type="entry name" value="Tyrosine_recombinase_XerCD"/>
</dbReference>
<name>A0AAE4GG39_9BURK</name>
<dbReference type="AlphaFoldDB" id="A0AAE4GG39"/>
<dbReference type="Pfam" id="PF00589">
    <property type="entry name" value="Phage_integrase"/>
    <property type="match status" value="1"/>
</dbReference>
<dbReference type="EMBL" id="JAVRAA010000023">
    <property type="protein sequence ID" value="MDT0340535.1"/>
    <property type="molecule type" value="Genomic_DNA"/>
</dbReference>
<evidence type="ECO:0000256" key="1">
    <source>
        <dbReference type="ARBA" id="ARBA00022908"/>
    </source>
</evidence>
<dbReference type="RefSeq" id="WP_310838952.1">
    <property type="nucleotide sequence ID" value="NZ_JAVLSM010000023.1"/>
</dbReference>
<gene>
    <name evidence="4" type="ORF">RJN63_27140</name>
</gene>
<dbReference type="InterPro" id="IPR002104">
    <property type="entry name" value="Integrase_catalytic"/>
</dbReference>
<dbReference type="GO" id="GO:0006310">
    <property type="term" value="P:DNA recombination"/>
    <property type="evidence" value="ECO:0007669"/>
    <property type="project" value="UniProtKB-KW"/>
</dbReference>
<evidence type="ECO:0000259" key="3">
    <source>
        <dbReference type="PROSITE" id="PS51898"/>
    </source>
</evidence>
<dbReference type="PANTHER" id="PTHR30349">
    <property type="entry name" value="PHAGE INTEGRASE-RELATED"/>
    <property type="match status" value="1"/>
</dbReference>
<dbReference type="PANTHER" id="PTHR30349:SF64">
    <property type="entry name" value="PROPHAGE INTEGRASE INTD-RELATED"/>
    <property type="match status" value="1"/>
</dbReference>
<comment type="caution">
    <text evidence="4">The sequence shown here is derived from an EMBL/GenBank/DDBJ whole genome shotgun (WGS) entry which is preliminary data.</text>
</comment>
<organism evidence="4">
    <name type="scientific">Herbaspirillum huttiense subsp. nephrolepidis</name>
    <dbReference type="NCBI Taxonomy" id="3075126"/>
    <lineage>
        <taxon>Bacteria</taxon>
        <taxon>Pseudomonadati</taxon>
        <taxon>Pseudomonadota</taxon>
        <taxon>Betaproteobacteria</taxon>
        <taxon>Burkholderiales</taxon>
        <taxon>Oxalobacteraceae</taxon>
        <taxon>Herbaspirillum</taxon>
    </lineage>
</organism>
<dbReference type="InterPro" id="IPR013762">
    <property type="entry name" value="Integrase-like_cat_sf"/>
</dbReference>
<dbReference type="GO" id="GO:0015074">
    <property type="term" value="P:DNA integration"/>
    <property type="evidence" value="ECO:0007669"/>
    <property type="project" value="UniProtKB-KW"/>
</dbReference>
<keyword evidence="2" id="KW-0233">DNA recombination</keyword>
<dbReference type="SUPFAM" id="SSF56349">
    <property type="entry name" value="DNA breaking-rejoining enzymes"/>
    <property type="match status" value="1"/>
</dbReference>